<dbReference type="OrthoDB" id="2020073at2759"/>
<dbReference type="PANTHER" id="PTHR11130:SF0">
    <property type="entry name" value="GLUTATHIONE SYNTHETASE"/>
    <property type="match status" value="1"/>
</dbReference>
<reference evidence="1 2" key="1">
    <citation type="journal article" date="2019" name="Sci. Rep.">
        <title>Orb-weaving spider Araneus ventricosus genome elucidates the spidroin gene catalogue.</title>
        <authorList>
            <person name="Kono N."/>
            <person name="Nakamura H."/>
            <person name="Ohtoshi R."/>
            <person name="Moran D.A.P."/>
            <person name="Shinohara A."/>
            <person name="Yoshida Y."/>
            <person name="Fujiwara M."/>
            <person name="Mori M."/>
            <person name="Tomita M."/>
            <person name="Arakawa K."/>
        </authorList>
    </citation>
    <scope>NUCLEOTIDE SEQUENCE [LARGE SCALE GENOMIC DNA]</scope>
</reference>
<evidence type="ECO:0000313" key="2">
    <source>
        <dbReference type="Proteomes" id="UP000499080"/>
    </source>
</evidence>
<dbReference type="GO" id="GO:0043295">
    <property type="term" value="F:glutathione binding"/>
    <property type="evidence" value="ECO:0007669"/>
    <property type="project" value="TreeGrafter"/>
</dbReference>
<sequence length="118" mass="13326">MEGHILNTRYGLDDENLASASEAAKDYALLKGIAMRARDLGLDARVPVPVCLVPSPFPKSFFQHVGDLQPYLNFVLHKVAYSKDILKECLSSTMEVDEFTQIFSKSTKLWRMSEVVQF</sequence>
<name>A0A4Y2GB65_ARAVE</name>
<dbReference type="EMBL" id="BGPR01098640">
    <property type="protein sequence ID" value="GBM49899.1"/>
    <property type="molecule type" value="Genomic_DNA"/>
</dbReference>
<keyword evidence="2" id="KW-1185">Reference proteome</keyword>
<proteinExistence type="predicted"/>
<dbReference type="PANTHER" id="PTHR11130">
    <property type="entry name" value="GLUTATHIONE SYNTHETASE"/>
    <property type="match status" value="1"/>
</dbReference>
<protein>
    <submittedName>
        <fullName evidence="1">Uncharacterized protein</fullName>
    </submittedName>
</protein>
<dbReference type="AlphaFoldDB" id="A0A4Y2GB65"/>
<dbReference type="GO" id="GO:0005524">
    <property type="term" value="F:ATP binding"/>
    <property type="evidence" value="ECO:0007669"/>
    <property type="project" value="InterPro"/>
</dbReference>
<gene>
    <name evidence="1" type="ORF">AVEN_59798_1</name>
</gene>
<dbReference type="SUPFAM" id="SSF56059">
    <property type="entry name" value="Glutathione synthetase ATP-binding domain-like"/>
    <property type="match status" value="1"/>
</dbReference>
<dbReference type="GO" id="GO:0004363">
    <property type="term" value="F:glutathione synthase activity"/>
    <property type="evidence" value="ECO:0007669"/>
    <property type="project" value="InterPro"/>
</dbReference>
<dbReference type="InterPro" id="IPR005615">
    <property type="entry name" value="Glutathione_synthase"/>
</dbReference>
<dbReference type="Pfam" id="PF03917">
    <property type="entry name" value="GSH_synth_ATP"/>
    <property type="match status" value="1"/>
</dbReference>
<dbReference type="Proteomes" id="UP000499080">
    <property type="component" value="Unassembled WGS sequence"/>
</dbReference>
<dbReference type="GO" id="GO:0005829">
    <property type="term" value="C:cytosol"/>
    <property type="evidence" value="ECO:0007669"/>
    <property type="project" value="TreeGrafter"/>
</dbReference>
<dbReference type="InterPro" id="IPR014049">
    <property type="entry name" value="Glutathione_synthase_N_euk"/>
</dbReference>
<comment type="caution">
    <text evidence="1">The sequence shown here is derived from an EMBL/GenBank/DDBJ whole genome shotgun (WGS) entry which is preliminary data.</text>
</comment>
<evidence type="ECO:0000313" key="1">
    <source>
        <dbReference type="EMBL" id="GBM49899.1"/>
    </source>
</evidence>
<organism evidence="1 2">
    <name type="scientific">Araneus ventricosus</name>
    <name type="common">Orbweaver spider</name>
    <name type="synonym">Epeira ventricosa</name>
    <dbReference type="NCBI Taxonomy" id="182803"/>
    <lineage>
        <taxon>Eukaryota</taxon>
        <taxon>Metazoa</taxon>
        <taxon>Ecdysozoa</taxon>
        <taxon>Arthropoda</taxon>
        <taxon>Chelicerata</taxon>
        <taxon>Arachnida</taxon>
        <taxon>Araneae</taxon>
        <taxon>Araneomorphae</taxon>
        <taxon>Entelegynae</taxon>
        <taxon>Araneoidea</taxon>
        <taxon>Araneidae</taxon>
        <taxon>Araneus</taxon>
    </lineage>
</organism>
<accession>A0A4Y2GB65</accession>
<dbReference type="Gene3D" id="3.30.1490.80">
    <property type="match status" value="1"/>
</dbReference>